<proteinExistence type="predicted"/>
<dbReference type="Gene3D" id="3.30.70.270">
    <property type="match status" value="1"/>
</dbReference>
<evidence type="ECO:0000259" key="1">
    <source>
        <dbReference type="Pfam" id="PF00078"/>
    </source>
</evidence>
<dbReference type="EMBL" id="BQNB010009155">
    <property type="protein sequence ID" value="GJS59525.1"/>
    <property type="molecule type" value="Genomic_DNA"/>
</dbReference>
<dbReference type="SUPFAM" id="SSF56672">
    <property type="entry name" value="DNA/RNA polymerases"/>
    <property type="match status" value="1"/>
</dbReference>
<reference evidence="2" key="2">
    <citation type="submission" date="2022-01" db="EMBL/GenBank/DDBJ databases">
        <authorList>
            <person name="Yamashiro T."/>
            <person name="Shiraishi A."/>
            <person name="Satake H."/>
            <person name="Nakayama K."/>
        </authorList>
    </citation>
    <scope>NUCLEOTIDE SEQUENCE</scope>
</reference>
<reference evidence="2" key="1">
    <citation type="journal article" date="2022" name="Int. J. Mol. Sci.">
        <title>Draft Genome of Tanacetum Coccineum: Genomic Comparison of Closely Related Tanacetum-Family Plants.</title>
        <authorList>
            <person name="Yamashiro T."/>
            <person name="Shiraishi A."/>
            <person name="Nakayama K."/>
            <person name="Satake H."/>
        </authorList>
    </citation>
    <scope>NUCLEOTIDE SEQUENCE</scope>
</reference>
<feature type="domain" description="Reverse transcriptase" evidence="1">
    <location>
        <begin position="1"/>
        <end position="63"/>
    </location>
</feature>
<evidence type="ECO:0000313" key="3">
    <source>
        <dbReference type="Proteomes" id="UP001151760"/>
    </source>
</evidence>
<dbReference type="InterPro" id="IPR043502">
    <property type="entry name" value="DNA/RNA_pol_sf"/>
</dbReference>
<evidence type="ECO:0000313" key="2">
    <source>
        <dbReference type="EMBL" id="GJS59525.1"/>
    </source>
</evidence>
<protein>
    <submittedName>
        <fullName evidence="2">Retrotransposon protein, putative, ty3-gypsy subclass</fullName>
    </submittedName>
</protein>
<dbReference type="InterPro" id="IPR053134">
    <property type="entry name" value="RNA-dir_DNA_polymerase"/>
</dbReference>
<name>A0ABQ4X3D7_9ASTR</name>
<dbReference type="PANTHER" id="PTHR24559:SF427">
    <property type="entry name" value="RNA-DIRECTED DNA POLYMERASE"/>
    <property type="match status" value="1"/>
</dbReference>
<keyword evidence="3" id="KW-1185">Reference proteome</keyword>
<gene>
    <name evidence="2" type="ORF">Tco_0654309</name>
</gene>
<dbReference type="Proteomes" id="UP001151760">
    <property type="component" value="Unassembled WGS sequence"/>
</dbReference>
<dbReference type="InterPro" id="IPR043128">
    <property type="entry name" value="Rev_trsase/Diguanyl_cyclase"/>
</dbReference>
<dbReference type="PANTHER" id="PTHR24559">
    <property type="entry name" value="TRANSPOSON TY3-I GAG-POL POLYPROTEIN"/>
    <property type="match status" value="1"/>
</dbReference>
<dbReference type="InterPro" id="IPR000477">
    <property type="entry name" value="RT_dom"/>
</dbReference>
<accession>A0ABQ4X3D7</accession>
<sequence>MNRVCKPFLDKFVIVFIDDILIYSRNKKEHEEHLKAILELLKKEELYAKFSKCKFWLPKIHRRIFKDRQANDQAYSEEGQVLIRVARQKQRTVLMQREKAIAYASRQLKIHEKNYTTHDLELDQKDLNMRQRRWLELLSDYDCEIRYHSRKANCGNRIGVDEFTLSSLEVLQGFSFFLQLSFKLMLATLNGLDVGLLEDVIGEDDCDDDDCDEEMSLVDPELANPFSKYTSRKRKLNVFVVKGKVAFDLLRDTLSAIFGLSELKMFTDIDSEFTQRHRRCPEKIVQLSELEIKILRRERLAYEQESIQTRQDLARSEAHYRALEQWKIAPKRATRSKPATPTPNETTTTVTEVQLQALIDQGVAAAMAEAEASRVRNGYNSNGSRPRPVQTAHKCSYSEFLKCKPLDFKGTEGVVGLTRWFEKIESVFSISNCPAASQIKFATCTLQDDALTWWNAHVKTNYRPEAASCHDMGTLKKWMTD</sequence>
<dbReference type="Pfam" id="PF00078">
    <property type="entry name" value="RVT_1"/>
    <property type="match status" value="1"/>
</dbReference>
<comment type="caution">
    <text evidence="2">The sequence shown here is derived from an EMBL/GenBank/DDBJ whole genome shotgun (WGS) entry which is preliminary data.</text>
</comment>
<organism evidence="2 3">
    <name type="scientific">Tanacetum coccineum</name>
    <dbReference type="NCBI Taxonomy" id="301880"/>
    <lineage>
        <taxon>Eukaryota</taxon>
        <taxon>Viridiplantae</taxon>
        <taxon>Streptophyta</taxon>
        <taxon>Embryophyta</taxon>
        <taxon>Tracheophyta</taxon>
        <taxon>Spermatophyta</taxon>
        <taxon>Magnoliopsida</taxon>
        <taxon>eudicotyledons</taxon>
        <taxon>Gunneridae</taxon>
        <taxon>Pentapetalae</taxon>
        <taxon>asterids</taxon>
        <taxon>campanulids</taxon>
        <taxon>Asterales</taxon>
        <taxon>Asteraceae</taxon>
        <taxon>Asteroideae</taxon>
        <taxon>Anthemideae</taxon>
        <taxon>Anthemidinae</taxon>
        <taxon>Tanacetum</taxon>
    </lineage>
</organism>